<evidence type="ECO:0000256" key="3">
    <source>
        <dbReference type="ARBA" id="ARBA00022723"/>
    </source>
</evidence>
<keyword evidence="7" id="KW-0378">Hydrolase</keyword>
<dbReference type="SMART" id="SM00487">
    <property type="entry name" value="DEXDc"/>
    <property type="match status" value="1"/>
</dbReference>
<dbReference type="CDD" id="cd18793">
    <property type="entry name" value="SF2_C_SNF"/>
    <property type="match status" value="1"/>
</dbReference>
<evidence type="ECO:0000256" key="4">
    <source>
        <dbReference type="ARBA" id="ARBA00022741"/>
    </source>
</evidence>
<dbReference type="PANTHER" id="PTHR45626">
    <property type="entry name" value="TRANSCRIPTION TERMINATION FACTOR 2-RELATED"/>
    <property type="match status" value="1"/>
</dbReference>
<keyword evidence="3" id="KW-0479">Metal-binding</keyword>
<dbReference type="Gene3D" id="3.40.50.10810">
    <property type="entry name" value="Tandem AAA-ATPase domain"/>
    <property type="match status" value="2"/>
</dbReference>
<dbReference type="GO" id="GO:0008270">
    <property type="term" value="F:zinc ion binding"/>
    <property type="evidence" value="ECO:0007669"/>
    <property type="project" value="UniProtKB-KW"/>
</dbReference>
<keyword evidence="6 13" id="KW-0863">Zinc-finger</keyword>
<feature type="region of interest" description="Disordered" evidence="14">
    <location>
        <begin position="662"/>
        <end position="693"/>
    </location>
</feature>
<dbReference type="Pfam" id="PF00176">
    <property type="entry name" value="SNF2-rel_dom"/>
    <property type="match status" value="1"/>
</dbReference>
<evidence type="ECO:0000313" key="18">
    <source>
        <dbReference type="EMBL" id="EPQ29038.1"/>
    </source>
</evidence>
<feature type="region of interest" description="Disordered" evidence="14">
    <location>
        <begin position="1"/>
        <end position="208"/>
    </location>
</feature>
<dbReference type="SMART" id="SM00490">
    <property type="entry name" value="HELICc"/>
    <property type="match status" value="1"/>
</dbReference>
<feature type="region of interest" description="Disordered" evidence="14">
    <location>
        <begin position="446"/>
        <end position="512"/>
    </location>
</feature>
<evidence type="ECO:0000256" key="1">
    <source>
        <dbReference type="ARBA" id="ARBA00004123"/>
    </source>
</evidence>
<dbReference type="InterPro" id="IPR001841">
    <property type="entry name" value="Znf_RING"/>
</dbReference>
<evidence type="ECO:0000256" key="7">
    <source>
        <dbReference type="ARBA" id="ARBA00022801"/>
    </source>
</evidence>
<dbReference type="InterPro" id="IPR038718">
    <property type="entry name" value="SNF2-like_sf"/>
</dbReference>
<dbReference type="InterPro" id="IPR049730">
    <property type="entry name" value="SNF2/RAD54-like_C"/>
</dbReference>
<comment type="subcellular location">
    <subcellularLocation>
        <location evidence="1">Nucleus</location>
    </subcellularLocation>
</comment>
<feature type="compositionally biased region" description="Acidic residues" evidence="14">
    <location>
        <begin position="1159"/>
        <end position="1170"/>
    </location>
</feature>
<gene>
    <name evidence="18" type="ORF">PFL1_03328</name>
</gene>
<dbReference type="SMART" id="SM00910">
    <property type="entry name" value="HIRAN"/>
    <property type="match status" value="1"/>
</dbReference>
<evidence type="ECO:0000313" key="19">
    <source>
        <dbReference type="Proteomes" id="UP000053664"/>
    </source>
</evidence>
<evidence type="ECO:0000259" key="15">
    <source>
        <dbReference type="PROSITE" id="PS50089"/>
    </source>
</evidence>
<dbReference type="GO" id="GO:0016818">
    <property type="term" value="F:hydrolase activity, acting on acid anhydrides, in phosphorus-containing anhydrides"/>
    <property type="evidence" value="ECO:0007669"/>
    <property type="project" value="InterPro"/>
</dbReference>
<dbReference type="Gene3D" id="3.30.40.10">
    <property type="entry name" value="Zinc/RING finger domain, C3HC4 (zinc finger)"/>
    <property type="match status" value="1"/>
</dbReference>
<dbReference type="KEGG" id="pfp:PFL1_03328"/>
<dbReference type="Proteomes" id="UP000053664">
    <property type="component" value="Unassembled WGS sequence"/>
</dbReference>
<name>A0A061H8V9_9BASI</name>
<dbReference type="GO" id="GO:0006281">
    <property type="term" value="P:DNA repair"/>
    <property type="evidence" value="ECO:0007669"/>
    <property type="project" value="UniProtKB-KW"/>
</dbReference>
<evidence type="ECO:0000256" key="2">
    <source>
        <dbReference type="ARBA" id="ARBA00007025"/>
    </source>
</evidence>
<evidence type="ECO:0000256" key="12">
    <source>
        <dbReference type="ARBA" id="ARBA00023242"/>
    </source>
</evidence>
<feature type="region of interest" description="Disordered" evidence="14">
    <location>
        <begin position="245"/>
        <end position="293"/>
    </location>
</feature>
<dbReference type="Pfam" id="PF08797">
    <property type="entry name" value="HIRAN"/>
    <property type="match status" value="1"/>
</dbReference>
<proteinExistence type="inferred from homology"/>
<evidence type="ECO:0000256" key="13">
    <source>
        <dbReference type="PROSITE-ProRule" id="PRU00175"/>
    </source>
</evidence>
<dbReference type="Pfam" id="PF00271">
    <property type="entry name" value="Helicase_C"/>
    <property type="match status" value="1"/>
</dbReference>
<dbReference type="GO" id="GO:0003676">
    <property type="term" value="F:nucleic acid binding"/>
    <property type="evidence" value="ECO:0007669"/>
    <property type="project" value="InterPro"/>
</dbReference>
<keyword evidence="12" id="KW-0539">Nucleus</keyword>
<dbReference type="eggNOG" id="KOG1001">
    <property type="taxonomic scope" value="Eukaryota"/>
</dbReference>
<feature type="compositionally biased region" description="Polar residues" evidence="14">
    <location>
        <begin position="1"/>
        <end position="41"/>
    </location>
</feature>
<dbReference type="PROSITE" id="PS51194">
    <property type="entry name" value="HELICASE_CTER"/>
    <property type="match status" value="1"/>
</dbReference>
<dbReference type="SUPFAM" id="SSF57850">
    <property type="entry name" value="RING/U-box"/>
    <property type="match status" value="1"/>
</dbReference>
<evidence type="ECO:0000259" key="16">
    <source>
        <dbReference type="PROSITE" id="PS51192"/>
    </source>
</evidence>
<dbReference type="InterPro" id="IPR000330">
    <property type="entry name" value="SNF2_N"/>
</dbReference>
<dbReference type="InterPro" id="IPR014001">
    <property type="entry name" value="Helicase_ATP-bd"/>
</dbReference>
<keyword evidence="5" id="KW-0227">DNA damage</keyword>
<dbReference type="InterPro" id="IPR014905">
    <property type="entry name" value="HIRAN"/>
</dbReference>
<dbReference type="InterPro" id="IPR001650">
    <property type="entry name" value="Helicase_C-like"/>
</dbReference>
<dbReference type="SUPFAM" id="SSF52540">
    <property type="entry name" value="P-loop containing nucleoside triphosphate hydrolases"/>
    <property type="match status" value="2"/>
</dbReference>
<dbReference type="GO" id="GO:0004386">
    <property type="term" value="F:helicase activity"/>
    <property type="evidence" value="ECO:0007669"/>
    <property type="project" value="UniProtKB-KW"/>
</dbReference>
<keyword evidence="4" id="KW-0547">Nucleotide-binding</keyword>
<dbReference type="EMBL" id="KE361632">
    <property type="protein sequence ID" value="EPQ29038.1"/>
    <property type="molecule type" value="Genomic_DNA"/>
</dbReference>
<feature type="compositionally biased region" description="Gly residues" evidence="14">
    <location>
        <begin position="281"/>
        <end position="292"/>
    </location>
</feature>
<evidence type="ECO:0008006" key="20">
    <source>
        <dbReference type="Google" id="ProtNLM"/>
    </source>
</evidence>
<reference evidence="18 19" key="1">
    <citation type="journal article" date="2013" name="Plant Cell">
        <title>The transition from a phytopathogenic smut ancestor to an anamorphic biocontrol agent deciphered by comparative whole-genome analysis.</title>
        <authorList>
            <person name="Lefebvre F."/>
            <person name="Joly D.L."/>
            <person name="Labbe C."/>
            <person name="Teichmann B."/>
            <person name="Linning R."/>
            <person name="Belzile F."/>
            <person name="Bakkeren G."/>
            <person name="Belanger R.R."/>
        </authorList>
    </citation>
    <scope>NUCLEOTIDE SEQUENCE [LARGE SCALE GENOMIC DNA]</scope>
    <source>
        <strain evidence="18 19">PF-1</strain>
    </source>
</reference>
<feature type="domain" description="Helicase C-terminal" evidence="17">
    <location>
        <begin position="1198"/>
        <end position="1366"/>
    </location>
</feature>
<evidence type="ECO:0000256" key="8">
    <source>
        <dbReference type="ARBA" id="ARBA00022806"/>
    </source>
</evidence>
<dbReference type="PROSITE" id="PS50089">
    <property type="entry name" value="ZF_RING_2"/>
    <property type="match status" value="1"/>
</dbReference>
<dbReference type="GO" id="GO:0005524">
    <property type="term" value="F:ATP binding"/>
    <property type="evidence" value="ECO:0007669"/>
    <property type="project" value="UniProtKB-KW"/>
</dbReference>
<dbReference type="RefSeq" id="XP_007879036.1">
    <property type="nucleotide sequence ID" value="XM_007880845.1"/>
</dbReference>
<sequence>MAPSHTATGSQATAIQPSAATTPTTSRDFFASSPATTSQPSKGDVRDGDNAAGYTDSADAHVAVAPASPTRSPIRRAPPRRAAAESKPLFFDIEDDDEDGDDSLGHDKSASPSHKHKLPAARPQADDKDLDFRSPSSDPVLDDQDEPSTSYRPQLLSVPTAAVGALDDDLSPNFDTPSPAGAKSVDKKRTRESALPTRSPTPAPSIHIDRDRFERRYLGTFVLSAWSMSRGTGYVQPGDLVKIFRPRRKHPTSPAGPAAKSKSTSSGAKKAKQTTLSFGSSSGGGVGVGGAKSKGKEKEDYIVRFSNMKGFEVGRMPLEVATWMSKLLDSEMAEFEGAVVDCPPSLTVGCDIILQVKAYIRWEAFFLSLITGHDPSGEFEAMRPETMETSVEKSLRERKVSLLRLYRACDLKPSLSNSILRAHRATNDLGSEAMLDHYGEDVPASVAASASRAPSPSQAARAPSLPGPLASSGAPTASGPGSAAAEPIDLGVGDNGDTMPAASDDEPNDGTEVTLNQLDEVYSKAQLHDIDLPEIEPPDTFALKLRPYQKQALGWMKTMERVVGDRDDAVKADGETESPKGREPSLHPLWEEYEFPMDFDDPEGNEALVTSNTRNFYFSPYTGDLSLDFQKSSKGSRGGILADEMGLGKTIMVASLIHANRAPEGGDVGDDESEDSSATQQQTVKRARTAANAPRQTSLASAFAASMAGDQRRAMLRASVARGKATLVVAPMSLLSQWRDELTRASQPGTLSAMLYYADSKADIIAQLESGKVDVVITSYGTLTTEYKRFIDAGGALSRHAAAVAPLFAVEWLRVILDEAHHIKNRSTRNAKACCDLLARRRWALTGTPIVNRLTDLFSLLKFLRVEPWGDFSFFNSFISKPFANKNPKALDVVQVVLESVLLRREKRMKDRDGRPIVELPPKTVEVRNLDFSPLERQIYDNVYHRAYLQYASMKANGTVGKNYSVIFSVLMRLRQAVCHPLLVLRGDKAGTGLNGVAEGSLASNGAASLFDDDEGSQDLRKLVAEFQTGSSSSGDGDAAAGDAYTQQVLEQLIKAQGGEGGGEGGQGDEEECPICFETKIATCYLPKCMHSGCKDCILGFLQACEDREEEPCCPTCRKGPVAAEDLIEAVRTRSSRGGSGKTGDGCKVAPSSPCEAIEVTDDDNGDGPADEVPSSQHSQPAVFFRRNDFRTSTKLAALLEHLNELRVAEPGFKGVIFSQFTSFLDLVQVALKRNRHAFVRLDGTTSQKDREEVLKRFEGWQKRSGSLLMLISLRAGGVGLNLTSASKVWLLDCWWNKSTEDQAVDRVHRLGQTRPVTVFRYLITDSIEDRILAIQRRKTALVSHALAGRRGADEGGKSEALENLELLFGD</sequence>
<comment type="similarity">
    <text evidence="2">Belongs to the SNF2/RAD54 helicase family.</text>
</comment>
<evidence type="ECO:0000256" key="5">
    <source>
        <dbReference type="ARBA" id="ARBA00022763"/>
    </source>
</evidence>
<dbReference type="CDD" id="cd18008">
    <property type="entry name" value="DEXDc_SHPRH-like"/>
    <property type="match status" value="1"/>
</dbReference>
<evidence type="ECO:0000256" key="11">
    <source>
        <dbReference type="ARBA" id="ARBA00023204"/>
    </source>
</evidence>
<feature type="domain" description="RING-type" evidence="15">
    <location>
        <begin position="1073"/>
        <end position="1118"/>
    </location>
</feature>
<dbReference type="GeneID" id="19317438"/>
<keyword evidence="9" id="KW-0862">Zinc</keyword>
<evidence type="ECO:0000259" key="17">
    <source>
        <dbReference type="PROSITE" id="PS51194"/>
    </source>
</evidence>
<feature type="compositionally biased region" description="Acidic residues" evidence="14">
    <location>
        <begin position="92"/>
        <end position="102"/>
    </location>
</feature>
<evidence type="ECO:0000256" key="14">
    <source>
        <dbReference type="SAM" id="MobiDB-lite"/>
    </source>
</evidence>
<dbReference type="Gene3D" id="3.40.50.300">
    <property type="entry name" value="P-loop containing nucleotide triphosphate hydrolases"/>
    <property type="match status" value="1"/>
</dbReference>
<dbReference type="OrthoDB" id="448448at2759"/>
<accession>A0A061H8V9</accession>
<feature type="compositionally biased region" description="Low complexity" evidence="14">
    <location>
        <begin position="252"/>
        <end position="268"/>
    </location>
</feature>
<protein>
    <recommendedName>
        <fullName evidence="20">DNA repair protein RAD5</fullName>
    </recommendedName>
</protein>
<keyword evidence="10" id="KW-0067">ATP-binding</keyword>
<feature type="domain" description="Helicase ATP-binding" evidence="16">
    <location>
        <begin position="630"/>
        <end position="867"/>
    </location>
</feature>
<dbReference type="InterPro" id="IPR027417">
    <property type="entry name" value="P-loop_NTPase"/>
</dbReference>
<dbReference type="HOGENOM" id="CLU_000315_2_5_1"/>
<dbReference type="PROSITE" id="PS51192">
    <property type="entry name" value="HELICASE_ATP_BIND_1"/>
    <property type="match status" value="1"/>
</dbReference>
<keyword evidence="11" id="KW-0234">DNA repair</keyword>
<dbReference type="PANTHER" id="PTHR45626:SF22">
    <property type="entry name" value="DNA REPAIR PROTEIN RAD5"/>
    <property type="match status" value="1"/>
</dbReference>
<dbReference type="InterPro" id="IPR050628">
    <property type="entry name" value="SNF2_RAD54_helicase_TF"/>
</dbReference>
<dbReference type="GO" id="GO:0005634">
    <property type="term" value="C:nucleus"/>
    <property type="evidence" value="ECO:0007669"/>
    <property type="project" value="UniProtKB-SubCell"/>
</dbReference>
<organism evidence="18 19">
    <name type="scientific">Pseudozyma flocculosa PF-1</name>
    <dbReference type="NCBI Taxonomy" id="1277687"/>
    <lineage>
        <taxon>Eukaryota</taxon>
        <taxon>Fungi</taxon>
        <taxon>Dikarya</taxon>
        <taxon>Basidiomycota</taxon>
        <taxon>Ustilaginomycotina</taxon>
        <taxon>Ustilaginomycetes</taxon>
        <taxon>Ustilaginales</taxon>
        <taxon>Ustilaginaceae</taxon>
        <taxon>Pseudozyma</taxon>
    </lineage>
</organism>
<feature type="region of interest" description="Disordered" evidence="14">
    <location>
        <begin position="1132"/>
        <end position="1178"/>
    </location>
</feature>
<dbReference type="InterPro" id="IPR013083">
    <property type="entry name" value="Znf_RING/FYVE/PHD"/>
</dbReference>
<dbReference type="GO" id="GO:0008094">
    <property type="term" value="F:ATP-dependent activity, acting on DNA"/>
    <property type="evidence" value="ECO:0007669"/>
    <property type="project" value="TreeGrafter"/>
</dbReference>
<feature type="compositionally biased region" description="Low complexity" evidence="14">
    <location>
        <begin position="446"/>
        <end position="485"/>
    </location>
</feature>
<evidence type="ECO:0000256" key="9">
    <source>
        <dbReference type="ARBA" id="ARBA00022833"/>
    </source>
</evidence>
<evidence type="ECO:0000256" key="6">
    <source>
        <dbReference type="ARBA" id="ARBA00022771"/>
    </source>
</evidence>
<evidence type="ECO:0000256" key="10">
    <source>
        <dbReference type="ARBA" id="ARBA00022840"/>
    </source>
</evidence>
<keyword evidence="8" id="KW-0347">Helicase</keyword>